<proteinExistence type="predicted"/>
<organism evidence="2 3">
    <name type="scientific">Roseovarius indicus</name>
    <dbReference type="NCBI Taxonomy" id="540747"/>
    <lineage>
        <taxon>Bacteria</taxon>
        <taxon>Pseudomonadati</taxon>
        <taxon>Pseudomonadota</taxon>
        <taxon>Alphaproteobacteria</taxon>
        <taxon>Rhodobacterales</taxon>
        <taxon>Roseobacteraceae</taxon>
        <taxon>Roseovarius</taxon>
    </lineage>
</organism>
<keyword evidence="1" id="KW-1133">Transmembrane helix</keyword>
<feature type="transmembrane region" description="Helical" evidence="1">
    <location>
        <begin position="6"/>
        <end position="26"/>
    </location>
</feature>
<dbReference type="EMBL" id="CP031600">
    <property type="protein sequence ID" value="QEW29972.1"/>
    <property type="molecule type" value="Genomic_DNA"/>
</dbReference>
<evidence type="ECO:0000313" key="3">
    <source>
        <dbReference type="Proteomes" id="UP000325785"/>
    </source>
</evidence>
<gene>
    <name evidence="2" type="ORF">RIdsm_05818</name>
</gene>
<evidence type="ECO:0000256" key="1">
    <source>
        <dbReference type="SAM" id="Phobius"/>
    </source>
</evidence>
<dbReference type="KEGG" id="rid:RIdsm_05818"/>
<keyword evidence="1" id="KW-0472">Membrane</keyword>
<keyword evidence="2" id="KW-0614">Plasmid</keyword>
<dbReference type="Proteomes" id="UP000325785">
    <property type="component" value="Plasmid pRIdsm_02"/>
</dbReference>
<name>A0A5P3AL19_9RHOB</name>
<reference evidence="2 3" key="1">
    <citation type="submission" date="2018-08" db="EMBL/GenBank/DDBJ databases">
        <title>Genetic Globetrotter - A new plasmid hitch-hiking vast phylogenetic and geographic distances.</title>
        <authorList>
            <person name="Vollmers J."/>
            <person name="Petersen J."/>
        </authorList>
    </citation>
    <scope>NUCLEOTIDE SEQUENCE [LARGE SCALE GENOMIC DNA]</scope>
    <source>
        <strain evidence="2 3">DSM 26383</strain>
        <plasmid evidence="3">pridsm_02</plasmid>
    </source>
</reference>
<evidence type="ECO:0000313" key="2">
    <source>
        <dbReference type="EMBL" id="QEW29972.1"/>
    </source>
</evidence>
<geneLocation type="plasmid" evidence="3">
    <name>pridsm_02</name>
</geneLocation>
<protein>
    <submittedName>
        <fullName evidence="2">Uncharacterized protein</fullName>
    </submittedName>
</protein>
<dbReference type="AlphaFoldDB" id="A0A5P3AL19"/>
<accession>A0A5P3AL19</accession>
<sequence length="31" mass="3324">MMGFGMGGLWMLLVIVLAVLGVLALVKYLSK</sequence>
<keyword evidence="1" id="KW-0812">Transmembrane</keyword>